<keyword evidence="6" id="KW-0479">Metal-binding</keyword>
<dbReference type="Gene3D" id="3.30.540.10">
    <property type="entry name" value="Fructose-1,6-Bisphosphatase, subunit A, domain 1"/>
    <property type="match status" value="1"/>
</dbReference>
<dbReference type="EMBL" id="JABFTX010000001">
    <property type="protein sequence ID" value="MCE8002137.1"/>
    <property type="molecule type" value="Genomic_DNA"/>
</dbReference>
<comment type="cofactor">
    <cofactor evidence="6">
        <name>Mg(2+)</name>
        <dbReference type="ChEBI" id="CHEBI:18420"/>
    </cofactor>
</comment>
<dbReference type="PANTHER" id="PTHR43028:SF5">
    <property type="entry name" value="3'(2'),5'-BISPHOSPHATE NUCLEOTIDASE 1"/>
    <property type="match status" value="1"/>
</dbReference>
<dbReference type="InterPro" id="IPR006240">
    <property type="entry name" value="CysQ"/>
</dbReference>
<dbReference type="InterPro" id="IPR020550">
    <property type="entry name" value="Inositol_monophosphatase_CS"/>
</dbReference>
<dbReference type="CDD" id="cd01638">
    <property type="entry name" value="CysQ"/>
    <property type="match status" value="1"/>
</dbReference>
<dbReference type="SUPFAM" id="SSF56655">
    <property type="entry name" value="Carbohydrate phosphatase"/>
    <property type="match status" value="1"/>
</dbReference>
<comment type="catalytic activity">
    <reaction evidence="6">
        <text>adenosine 3',5'-bisphosphate + H2O = AMP + phosphate</text>
        <dbReference type="Rhea" id="RHEA:10040"/>
        <dbReference type="ChEBI" id="CHEBI:15377"/>
        <dbReference type="ChEBI" id="CHEBI:43474"/>
        <dbReference type="ChEBI" id="CHEBI:58343"/>
        <dbReference type="ChEBI" id="CHEBI:456215"/>
        <dbReference type="EC" id="3.1.3.7"/>
    </reaction>
</comment>
<feature type="binding site" evidence="6">
    <location>
        <position position="105"/>
    </location>
    <ligand>
        <name>Mg(2+)</name>
        <dbReference type="ChEBI" id="CHEBI:18420"/>
        <label>2</label>
    </ligand>
</feature>
<accession>A0ABS9A0R8</accession>
<sequence length="274" mass="30066">MPASGHSSPPQSSQLHTGAAALLPDGRALRELCEAAGRDILSIRARRYEVAGKADGSPVTEADMAAHRRLIRGLPRLLDIPVLSEEQADVAWTERSAWHRYWLVDPLDGTREFVDGFDDFTVNVALIEKGEVRLGVVHAPALATTWMGGKGIGAWRWRENRCRELVVRAERPPRILASRAHLDAQTQAWLERFPEASLERCGSSVKFCRIAEGRADLYPRFGPTCEWDTAAGQAVLEGAGGAVIEPRHGHALRYNRGESLINGPFIACSDPGYA</sequence>
<evidence type="ECO:0000256" key="2">
    <source>
        <dbReference type="ARBA" id="ARBA00022475"/>
    </source>
</evidence>
<dbReference type="Proteomes" id="UP001320168">
    <property type="component" value="Unassembled WGS sequence"/>
</dbReference>
<dbReference type="Pfam" id="PF00459">
    <property type="entry name" value="Inositol_P"/>
    <property type="match status" value="1"/>
</dbReference>
<feature type="binding site" evidence="6">
    <location>
        <position position="228"/>
    </location>
    <ligand>
        <name>substrate</name>
    </ligand>
</feature>
<feature type="binding site" evidence="6">
    <location>
        <position position="108"/>
    </location>
    <ligand>
        <name>Mg(2+)</name>
        <dbReference type="ChEBI" id="CHEBI:18420"/>
        <label>2</label>
    </ligand>
</feature>
<keyword evidence="8" id="KW-1185">Reference proteome</keyword>
<proteinExistence type="inferred from homology"/>
<dbReference type="HAMAP" id="MF_02095">
    <property type="entry name" value="CysQ"/>
    <property type="match status" value="1"/>
</dbReference>
<comment type="function">
    <text evidence="6">Converts adenosine-3',5'-bisphosphate (PAP) to AMP.</text>
</comment>
<dbReference type="InterPro" id="IPR050725">
    <property type="entry name" value="CysQ/Inositol_MonoPase"/>
</dbReference>
<dbReference type="PANTHER" id="PTHR43028">
    <property type="entry name" value="3'(2'),5'-BISPHOSPHATE NUCLEOTIDASE 1"/>
    <property type="match status" value="1"/>
</dbReference>
<name>A0ABS9A0R8_9GAMM</name>
<comment type="similarity">
    <text evidence="1 6">Belongs to the inositol monophosphatase superfamily. CysQ family.</text>
</comment>
<keyword evidence="4 6" id="KW-0378">Hydrolase</keyword>
<evidence type="ECO:0000313" key="7">
    <source>
        <dbReference type="EMBL" id="MCE8002137.1"/>
    </source>
</evidence>
<evidence type="ECO:0000256" key="6">
    <source>
        <dbReference type="HAMAP-Rule" id="MF_02095"/>
    </source>
</evidence>
<gene>
    <name evidence="6 7" type="primary">cysQ</name>
    <name evidence="7" type="ORF">HOP53_04730</name>
</gene>
<feature type="binding site" evidence="6">
    <location>
        <position position="85"/>
    </location>
    <ligand>
        <name>substrate</name>
    </ligand>
</feature>
<evidence type="ECO:0000256" key="1">
    <source>
        <dbReference type="ARBA" id="ARBA00005289"/>
    </source>
</evidence>
<reference evidence="7 8" key="1">
    <citation type="journal article" date="2021" name="Front. Microbiol.">
        <title>Aerobic Denitrification and Heterotrophic Sulfur Oxidation in the Genus Halomonas Revealed by Six Novel Species Characterizations and Genome-Based Analysis.</title>
        <authorList>
            <person name="Wang L."/>
            <person name="Shao Z."/>
        </authorList>
    </citation>
    <scope>NUCLEOTIDE SEQUENCE [LARGE SCALE GENOMIC DNA]</scope>
    <source>
        <strain evidence="7 8">MCCC 1A11081</strain>
    </source>
</reference>
<keyword evidence="6" id="KW-0460">Magnesium</keyword>
<comment type="caution">
    <text evidence="7">The sequence shown here is derived from an EMBL/GenBank/DDBJ whole genome shotgun (WGS) entry which is preliminary data.</text>
</comment>
<evidence type="ECO:0000313" key="8">
    <source>
        <dbReference type="Proteomes" id="UP001320168"/>
    </source>
</evidence>
<feature type="binding site" evidence="6">
    <location>
        <position position="105"/>
    </location>
    <ligand>
        <name>Mg(2+)</name>
        <dbReference type="ChEBI" id="CHEBI:18420"/>
        <label>1</label>
    </ligand>
</feature>
<dbReference type="PROSITE" id="PS00630">
    <property type="entry name" value="IMP_2"/>
    <property type="match status" value="1"/>
</dbReference>
<comment type="subcellular location">
    <subcellularLocation>
        <location evidence="6">Cell inner membrane</location>
        <topology evidence="6">Peripheral membrane protein</topology>
        <orientation evidence="6">Cytoplasmic side</orientation>
    </subcellularLocation>
</comment>
<dbReference type="EC" id="3.1.3.7" evidence="6"/>
<evidence type="ECO:0000256" key="4">
    <source>
        <dbReference type="ARBA" id="ARBA00022801"/>
    </source>
</evidence>
<keyword evidence="5 6" id="KW-0472">Membrane</keyword>
<feature type="binding site" evidence="6">
    <location>
        <position position="228"/>
    </location>
    <ligand>
        <name>Mg(2+)</name>
        <dbReference type="ChEBI" id="CHEBI:18420"/>
        <label>2</label>
    </ligand>
</feature>
<feature type="binding site" evidence="6">
    <location>
        <begin position="107"/>
        <end position="110"/>
    </location>
    <ligand>
        <name>substrate</name>
    </ligand>
</feature>
<feature type="binding site" evidence="6">
    <location>
        <position position="107"/>
    </location>
    <ligand>
        <name>Mg(2+)</name>
        <dbReference type="ChEBI" id="CHEBI:18420"/>
        <label>1</label>
    </ligand>
</feature>
<protein>
    <recommendedName>
        <fullName evidence="6">3'(2'),5'-bisphosphate nucleotidase CysQ</fullName>
        <ecNumber evidence="6">3.1.3.7</ecNumber>
    </recommendedName>
    <alternativeName>
        <fullName evidence="6">3'(2'),5-bisphosphonucleoside 3'(2')-phosphohydrolase</fullName>
    </alternativeName>
    <alternativeName>
        <fullName evidence="6">3'-phosphoadenosine 5'-phosphate phosphatase</fullName>
        <shortName evidence="6">PAP phosphatase</shortName>
    </alternativeName>
</protein>
<dbReference type="PRINTS" id="PR00377">
    <property type="entry name" value="IMPHPHTASES"/>
</dbReference>
<keyword evidence="2 6" id="KW-1003">Cell membrane</keyword>
<organism evidence="7 8">
    <name type="scientific">Billgrantia ethanolica</name>
    <dbReference type="NCBI Taxonomy" id="2733486"/>
    <lineage>
        <taxon>Bacteria</taxon>
        <taxon>Pseudomonadati</taxon>
        <taxon>Pseudomonadota</taxon>
        <taxon>Gammaproteobacteria</taxon>
        <taxon>Oceanospirillales</taxon>
        <taxon>Halomonadaceae</taxon>
        <taxon>Billgrantia</taxon>
    </lineage>
</organism>
<dbReference type="InterPro" id="IPR000760">
    <property type="entry name" value="Inositol_monophosphatase-like"/>
</dbReference>
<dbReference type="GO" id="GO:0008441">
    <property type="term" value="F:3'(2'),5'-bisphosphate nucleotidase activity"/>
    <property type="evidence" value="ECO:0007669"/>
    <property type="project" value="UniProtKB-EC"/>
</dbReference>
<evidence type="ECO:0000256" key="5">
    <source>
        <dbReference type="ARBA" id="ARBA00023136"/>
    </source>
</evidence>
<dbReference type="NCBIfam" id="TIGR01331">
    <property type="entry name" value="bisphos_cysQ"/>
    <property type="match status" value="1"/>
</dbReference>
<dbReference type="Gene3D" id="3.40.190.80">
    <property type="match status" value="1"/>
</dbReference>
<feature type="binding site" evidence="6">
    <location>
        <position position="85"/>
    </location>
    <ligand>
        <name>Mg(2+)</name>
        <dbReference type="ChEBI" id="CHEBI:18420"/>
        <label>1</label>
    </ligand>
</feature>
<evidence type="ECO:0000256" key="3">
    <source>
        <dbReference type="ARBA" id="ARBA00022519"/>
    </source>
</evidence>
<keyword evidence="3 6" id="KW-0997">Cell inner membrane</keyword>